<proteinExistence type="predicted"/>
<dbReference type="AlphaFoldDB" id="A0A0R3JU55"/>
<dbReference type="InterPro" id="IPR035924">
    <property type="entry name" value="FlaG-like_sf"/>
</dbReference>
<dbReference type="OrthoDB" id="9799867at2"/>
<gene>
    <name evidence="1" type="ORF">ABG79_01260</name>
</gene>
<reference evidence="1 2" key="1">
    <citation type="submission" date="2015-09" db="EMBL/GenBank/DDBJ databases">
        <title>Draft genome sequence of a Caloramator mitchellensis, a moderate thermophile from the Great Artesian Basin of Australia.</title>
        <authorList>
            <person name="Patel B.K."/>
        </authorList>
    </citation>
    <scope>NUCLEOTIDE SEQUENCE [LARGE SCALE GENOMIC DNA]</scope>
    <source>
        <strain evidence="1 2">VF08</strain>
    </source>
</reference>
<comment type="caution">
    <text evidence="1">The sequence shown here is derived from an EMBL/GenBank/DDBJ whole genome shotgun (WGS) entry which is preliminary data.</text>
</comment>
<dbReference type="Proteomes" id="UP000052015">
    <property type="component" value="Unassembled WGS sequence"/>
</dbReference>
<keyword evidence="1" id="KW-0966">Cell projection</keyword>
<dbReference type="Pfam" id="PF03646">
    <property type="entry name" value="FlaG"/>
    <property type="match status" value="1"/>
</dbReference>
<name>A0A0R3JU55_CALMK</name>
<dbReference type="RefSeq" id="WP_057978234.1">
    <property type="nucleotide sequence ID" value="NZ_LKHP01000005.1"/>
</dbReference>
<dbReference type="Gene3D" id="3.30.160.170">
    <property type="entry name" value="FlaG-like"/>
    <property type="match status" value="1"/>
</dbReference>
<protein>
    <submittedName>
        <fullName evidence="1">Flagellar protein FlaG</fullName>
    </submittedName>
</protein>
<sequence length="112" mass="13112">MEIQNINRGNLNSSEVQPIKVEKQQIENQAKEKEPKEKFNRKDIEKAVEKANEYLSNTTHLKFEIHEKTNDVMIKIINDKTGEILKEIPPKKIIDMIASMMEVFGIFVDEKR</sequence>
<dbReference type="STRING" id="908809.ABG79_01260"/>
<dbReference type="EMBL" id="LKHP01000005">
    <property type="protein sequence ID" value="KRQ87067.1"/>
    <property type="molecule type" value="Genomic_DNA"/>
</dbReference>
<dbReference type="SUPFAM" id="SSF160214">
    <property type="entry name" value="FlaG-like"/>
    <property type="match status" value="1"/>
</dbReference>
<keyword evidence="1" id="KW-0282">Flagellum</keyword>
<keyword evidence="1" id="KW-0969">Cilium</keyword>
<dbReference type="PANTHER" id="PTHR37166">
    <property type="entry name" value="PROTEIN FLAG"/>
    <property type="match status" value="1"/>
</dbReference>
<evidence type="ECO:0000313" key="2">
    <source>
        <dbReference type="Proteomes" id="UP000052015"/>
    </source>
</evidence>
<accession>A0A0R3JU55</accession>
<evidence type="ECO:0000313" key="1">
    <source>
        <dbReference type="EMBL" id="KRQ87067.1"/>
    </source>
</evidence>
<keyword evidence="2" id="KW-1185">Reference proteome</keyword>
<dbReference type="InterPro" id="IPR005186">
    <property type="entry name" value="FlaG"/>
</dbReference>
<dbReference type="PANTHER" id="PTHR37166:SF1">
    <property type="entry name" value="PROTEIN FLAG"/>
    <property type="match status" value="1"/>
</dbReference>
<organism evidence="1 2">
    <name type="scientific">Caloramator mitchellensis</name>
    <dbReference type="NCBI Taxonomy" id="908809"/>
    <lineage>
        <taxon>Bacteria</taxon>
        <taxon>Bacillati</taxon>
        <taxon>Bacillota</taxon>
        <taxon>Clostridia</taxon>
        <taxon>Eubacteriales</taxon>
        <taxon>Clostridiaceae</taxon>
        <taxon>Caloramator</taxon>
    </lineage>
</organism>